<gene>
    <name evidence="1" type="ordered locus">Poras_1547</name>
</gene>
<evidence type="ECO:0000313" key="2">
    <source>
        <dbReference type="Proteomes" id="UP000006545"/>
    </source>
</evidence>
<keyword evidence="2" id="KW-1185">Reference proteome</keyword>
<dbReference type="STRING" id="879243.Poras_1547"/>
<accession>F4KNN1</accession>
<evidence type="ECO:0008006" key="3">
    <source>
        <dbReference type="Google" id="ProtNLM"/>
    </source>
</evidence>
<organism evidence="1 2">
    <name type="scientific">Porphyromonas asaccharolytica (strain ATCC 25260 / DSM 20707 / BCRC 10618 / CCUG 7834 / JCM 6326 / LMG 13178 / VPI 4198 / B440)</name>
    <name type="common">Bacteroides asaccharolyticus</name>
    <dbReference type="NCBI Taxonomy" id="879243"/>
    <lineage>
        <taxon>Bacteria</taxon>
        <taxon>Pseudomonadati</taxon>
        <taxon>Bacteroidota</taxon>
        <taxon>Bacteroidia</taxon>
        <taxon>Bacteroidales</taxon>
        <taxon>Porphyromonadaceae</taxon>
        <taxon>Porphyromonas</taxon>
    </lineage>
</organism>
<sequence>MRKKNNTIILERGDRLYRYDICTGLPSKWDDNFHNTEYAGSQFGNKNCIGAIFLYDKEISAKQVLATAINNQQDKGISIKNGTITTVTVNEEIKLLDLEKGLSRCCHIISLLHELRIEITNQSFTNYQKGQTFETIHSDLEKLYSQDPSIKNKAATRIDEFFFNHTPLLGQLLTDFQNGIEFRHQLCEKGFEGYIFMELFSSNTYCIFSPDKLSLPSHSTISVDKDEELQELIKSNRKGGLEIVN</sequence>
<dbReference type="RefSeq" id="WP_013760817.1">
    <property type="nucleotide sequence ID" value="NC_015501.1"/>
</dbReference>
<dbReference type="EMBL" id="CP002689">
    <property type="protein sequence ID" value="AEE13478.1"/>
    <property type="molecule type" value="Genomic_DNA"/>
</dbReference>
<proteinExistence type="predicted"/>
<dbReference type="Proteomes" id="UP000006545">
    <property type="component" value="Chromosome"/>
</dbReference>
<name>F4KNN1_PORAD</name>
<dbReference type="AlphaFoldDB" id="F4KNN1"/>
<protein>
    <recommendedName>
        <fullName evidence="3">RES domain protein</fullName>
    </recommendedName>
</protein>
<dbReference type="HOGENOM" id="CLU_1249713_0_0_10"/>
<dbReference type="OrthoDB" id="1496118at2"/>
<dbReference type="KEGG" id="pah:Poras_1547"/>
<dbReference type="eggNOG" id="ENOG5033VYK">
    <property type="taxonomic scope" value="Bacteria"/>
</dbReference>
<evidence type="ECO:0000313" key="1">
    <source>
        <dbReference type="EMBL" id="AEE13478.1"/>
    </source>
</evidence>
<reference evidence="2" key="1">
    <citation type="submission" date="2011-04" db="EMBL/GenBank/DDBJ databases">
        <title>The complete genome of Porphyromonas asaccharolytica DSM 20707.</title>
        <authorList>
            <person name="Lucas S."/>
            <person name="Han J."/>
            <person name="Lapidus A."/>
            <person name="Bruce D."/>
            <person name="Goodwin L."/>
            <person name="Pitluck S."/>
            <person name="Peters L."/>
            <person name="Kyrpides N."/>
            <person name="Mavromatis K."/>
            <person name="Ivanova N."/>
            <person name="Ovchinnikova G."/>
            <person name="Pagani I."/>
            <person name="Lu M."/>
            <person name="Detter J.C."/>
            <person name="Tapia R."/>
            <person name="Han C."/>
            <person name="Land M."/>
            <person name="Hauser L."/>
            <person name="Markowitz V."/>
            <person name="Cheng J.-F."/>
            <person name="Hugenholtz P."/>
            <person name="Woyke T."/>
            <person name="Wu D."/>
            <person name="Gronow S."/>
            <person name="Wellnitz S."/>
            <person name="Brambilla E."/>
            <person name="Klenk H.-P."/>
            <person name="Eisen J.A."/>
        </authorList>
    </citation>
    <scope>NUCLEOTIDE SEQUENCE [LARGE SCALE GENOMIC DNA]</scope>
    <source>
        <strain evidence="2">ATCC 25260 / DSM 20707 / VPI 4198</strain>
    </source>
</reference>